<dbReference type="AlphaFoldDB" id="A0A9D1K4M5"/>
<dbReference type="Proteomes" id="UP000824139">
    <property type="component" value="Unassembled WGS sequence"/>
</dbReference>
<evidence type="ECO:0000313" key="5">
    <source>
        <dbReference type="Proteomes" id="UP000824139"/>
    </source>
</evidence>
<keyword evidence="3" id="KW-0732">Signal</keyword>
<evidence type="ECO:0008006" key="6">
    <source>
        <dbReference type="Google" id="ProtNLM"/>
    </source>
</evidence>
<feature type="compositionally biased region" description="Low complexity" evidence="1">
    <location>
        <begin position="436"/>
        <end position="453"/>
    </location>
</feature>
<feature type="compositionally biased region" description="Polar residues" evidence="1">
    <location>
        <begin position="414"/>
        <end position="427"/>
    </location>
</feature>
<gene>
    <name evidence="4" type="ORF">IAD41_08905</name>
</gene>
<comment type="caution">
    <text evidence="4">The sequence shown here is derived from an EMBL/GenBank/DDBJ whole genome shotgun (WGS) entry which is preliminary data.</text>
</comment>
<organism evidence="4 5">
    <name type="scientific">Candidatus Scatenecus faecavium</name>
    <dbReference type="NCBI Taxonomy" id="2840915"/>
    <lineage>
        <taxon>Bacteria</taxon>
        <taxon>Candidatus Scatenecus</taxon>
    </lineage>
</organism>
<evidence type="ECO:0000256" key="1">
    <source>
        <dbReference type="SAM" id="MobiDB-lite"/>
    </source>
</evidence>
<feature type="chain" id="PRO_5038416421" description="AMIN domain-containing protein" evidence="3">
    <location>
        <begin position="29"/>
        <end position="750"/>
    </location>
</feature>
<keyword evidence="2" id="KW-0812">Transmembrane</keyword>
<evidence type="ECO:0000256" key="3">
    <source>
        <dbReference type="SAM" id="SignalP"/>
    </source>
</evidence>
<reference evidence="4" key="2">
    <citation type="journal article" date="2021" name="PeerJ">
        <title>Extensive microbial diversity within the chicken gut microbiome revealed by metagenomics and culture.</title>
        <authorList>
            <person name="Gilroy R."/>
            <person name="Ravi A."/>
            <person name="Getino M."/>
            <person name="Pursley I."/>
            <person name="Horton D.L."/>
            <person name="Alikhan N.F."/>
            <person name="Baker D."/>
            <person name="Gharbi K."/>
            <person name="Hall N."/>
            <person name="Watson M."/>
            <person name="Adriaenssens E.M."/>
            <person name="Foster-Nyarko E."/>
            <person name="Jarju S."/>
            <person name="Secka A."/>
            <person name="Antonio M."/>
            <person name="Oren A."/>
            <person name="Chaudhuri R.R."/>
            <person name="La Ragione R."/>
            <person name="Hildebrand F."/>
            <person name="Pallen M.J."/>
        </authorList>
    </citation>
    <scope>NUCLEOTIDE SEQUENCE</scope>
    <source>
        <strain evidence="4">CHK152-2994</strain>
    </source>
</reference>
<feature type="signal peptide" evidence="3">
    <location>
        <begin position="1"/>
        <end position="28"/>
    </location>
</feature>
<proteinExistence type="predicted"/>
<keyword evidence="2" id="KW-1133">Transmembrane helix</keyword>
<feature type="compositionally biased region" description="Low complexity" evidence="1">
    <location>
        <begin position="148"/>
        <end position="167"/>
    </location>
</feature>
<protein>
    <recommendedName>
        <fullName evidence="6">AMIN domain-containing protein</fullName>
    </recommendedName>
</protein>
<feature type="region of interest" description="Disordered" evidence="1">
    <location>
        <begin position="411"/>
        <end position="470"/>
    </location>
</feature>
<reference evidence="4" key="1">
    <citation type="submission" date="2020-10" db="EMBL/GenBank/DDBJ databases">
        <authorList>
            <person name="Gilroy R."/>
        </authorList>
    </citation>
    <scope>NUCLEOTIDE SEQUENCE</scope>
    <source>
        <strain evidence="4">CHK152-2994</strain>
    </source>
</reference>
<evidence type="ECO:0000313" key="4">
    <source>
        <dbReference type="EMBL" id="HIS83706.1"/>
    </source>
</evidence>
<feature type="transmembrane region" description="Helical" evidence="2">
    <location>
        <begin position="312"/>
        <end position="333"/>
    </location>
</feature>
<feature type="region of interest" description="Disordered" evidence="1">
    <location>
        <begin position="234"/>
        <end position="253"/>
    </location>
</feature>
<feature type="region of interest" description="Disordered" evidence="1">
    <location>
        <begin position="145"/>
        <end position="167"/>
    </location>
</feature>
<sequence>MIIKSEKIGLILLLCLSLTSFSGSQALADNTLNQVDVRRSASDGLEFTLYTSSPYADNVVVTKKSDNKYVILMPNVNGASGAKPDFTSVKDIVSDVDVRAIDDGQNGYTKVTVITNRPVDIKTNTAKSSPVTQEQREYRALIAQQKSKPAPQIPAQTAQSTPQAQSQKAPAFKLPEIQPTKTAADIAKSKTAAVSKQSAQAKAVSNNQTKPVLNKKTETKIANVQPKQETNIKKVSAKKTEQPKTSPASNFDAKAAGEKISENLLASHVPSVPAEEAAPAPQENTLVPMPVSDKNNISDIKNNILGRIPQNMPATLAIVFIPLICIIALFNLIKNSLRRSQIMKNVFLNNIASKKQAPAPSYDNIINNENLSWQEKYQQYMDASGQNAAPQETSQYKILASKEKPVKIIKETPQVKQKPQKAVNNTPAPKKSENMQQPKKVQPVQQPQPAKPVSKNRPEPKAAQPKYVTDAESRIQKFERLLQASPSVEKTNIEEDIKESENNLSAQNSVAEETTAIHNEINKTVRLKAFAEKMALEETQRNKRVKHRRVQLELPKEAPHVNLGYSQLHSNPRSFKDANLSVSDLIAKSDRLLNKKTELKNNSNDYDMITVDEYFNIMNDDKSKVTSSLSEVVAEGLANMRKAPAPKKAATNPIEALRNETRENNLSGLIIKSGYDIDKDRGFYLVSLDGKSAIIGKSGEEIFVLKKFDRNIVKPLQVRMDNPNVYMVKADNFKSLVEVQKDKMGVLIEL</sequence>
<keyword evidence="2" id="KW-0472">Membrane</keyword>
<accession>A0A9D1K4M5</accession>
<name>A0A9D1K4M5_9BACT</name>
<dbReference type="EMBL" id="DVJO01000191">
    <property type="protein sequence ID" value="HIS83706.1"/>
    <property type="molecule type" value="Genomic_DNA"/>
</dbReference>
<evidence type="ECO:0000256" key="2">
    <source>
        <dbReference type="SAM" id="Phobius"/>
    </source>
</evidence>